<evidence type="ECO:0000256" key="2">
    <source>
        <dbReference type="ARBA" id="ARBA00010450"/>
    </source>
</evidence>
<dbReference type="InterPro" id="IPR044068">
    <property type="entry name" value="CB"/>
</dbReference>
<keyword evidence="7 10" id="KW-0238">DNA-binding</keyword>
<dbReference type="HAMAP" id="MF_01808">
    <property type="entry name" value="Recomb_XerC_XerD"/>
    <property type="match status" value="1"/>
</dbReference>
<reference evidence="13 14" key="1">
    <citation type="submission" date="2019-02" db="EMBL/GenBank/DDBJ databases">
        <title>Arcanobacterium bovis sp. nov., isolated from the milk of a cow with mastitis.</title>
        <authorList>
            <person name="Sammra O."/>
            <person name="Foster G."/>
            <person name="Hassan A."/>
            <person name="Alssahen M."/>
            <person name="Laemmler C."/>
            <person name="Borowiak M."/>
            <person name="Malorny B."/>
            <person name="Abdulmawjood A."/>
        </authorList>
    </citation>
    <scope>NUCLEOTIDE SEQUENCE [LARGE SCALE GENOMIC DNA]</scope>
    <source>
        <strain evidence="13 14">C605018/01/1</strain>
    </source>
</reference>
<dbReference type="SUPFAM" id="SSF56349">
    <property type="entry name" value="DNA breaking-rejoining enzymes"/>
    <property type="match status" value="1"/>
</dbReference>
<proteinExistence type="inferred from homology"/>
<dbReference type="GO" id="GO:0005737">
    <property type="term" value="C:cytoplasm"/>
    <property type="evidence" value="ECO:0007669"/>
    <property type="project" value="UniProtKB-SubCell"/>
</dbReference>
<name>A0A4Q9V1R1_9ACTO</name>
<comment type="similarity">
    <text evidence="10">Belongs to the 'phage' integrase family. XerC subfamily.</text>
</comment>
<evidence type="ECO:0000256" key="9">
    <source>
        <dbReference type="ARBA" id="ARBA00023306"/>
    </source>
</evidence>
<feature type="active site" evidence="10">
    <location>
        <position position="171"/>
    </location>
</feature>
<dbReference type="GO" id="GO:0006313">
    <property type="term" value="P:DNA transposition"/>
    <property type="evidence" value="ECO:0007669"/>
    <property type="project" value="UniProtKB-UniRule"/>
</dbReference>
<evidence type="ECO:0000313" key="13">
    <source>
        <dbReference type="EMBL" id="TBW23054.1"/>
    </source>
</evidence>
<dbReference type="Pfam" id="PF00589">
    <property type="entry name" value="Phage_integrase"/>
    <property type="match status" value="1"/>
</dbReference>
<dbReference type="Gene3D" id="1.10.443.10">
    <property type="entry name" value="Intergrase catalytic core"/>
    <property type="match status" value="1"/>
</dbReference>
<keyword evidence="4 10" id="KW-0132">Cell division</keyword>
<dbReference type="GO" id="GO:0007059">
    <property type="term" value="P:chromosome segregation"/>
    <property type="evidence" value="ECO:0007669"/>
    <property type="project" value="UniProtKB-UniRule"/>
</dbReference>
<dbReference type="PROSITE" id="PS51900">
    <property type="entry name" value="CB"/>
    <property type="match status" value="1"/>
</dbReference>
<feature type="domain" description="Core-binding (CB)" evidence="12">
    <location>
        <begin position="1"/>
        <end position="85"/>
    </location>
</feature>
<keyword evidence="14" id="KW-1185">Reference proteome</keyword>
<dbReference type="InterPro" id="IPR013762">
    <property type="entry name" value="Integrase-like_cat_sf"/>
</dbReference>
<comment type="caution">
    <text evidence="13">The sequence shown here is derived from an EMBL/GenBank/DDBJ whole genome shotgun (WGS) entry which is preliminary data.</text>
</comment>
<evidence type="ECO:0000256" key="6">
    <source>
        <dbReference type="ARBA" id="ARBA00022908"/>
    </source>
</evidence>
<keyword evidence="3 10" id="KW-0963">Cytoplasm</keyword>
<dbReference type="Proteomes" id="UP000293036">
    <property type="component" value="Unassembled WGS sequence"/>
</dbReference>
<dbReference type="InterPro" id="IPR004107">
    <property type="entry name" value="Integrase_SAM-like_N"/>
</dbReference>
<protein>
    <recommendedName>
        <fullName evidence="10">Tyrosine recombinase XerC</fullName>
    </recommendedName>
</protein>
<evidence type="ECO:0000256" key="7">
    <source>
        <dbReference type="ARBA" id="ARBA00023125"/>
    </source>
</evidence>
<dbReference type="OrthoDB" id="9801717at2"/>
<feature type="active site" evidence="10">
    <location>
        <position position="242"/>
    </location>
</feature>
<evidence type="ECO:0000256" key="5">
    <source>
        <dbReference type="ARBA" id="ARBA00022829"/>
    </source>
</evidence>
<evidence type="ECO:0000259" key="12">
    <source>
        <dbReference type="PROSITE" id="PS51900"/>
    </source>
</evidence>
<dbReference type="GO" id="GO:0009037">
    <property type="term" value="F:tyrosine-based site-specific recombinase activity"/>
    <property type="evidence" value="ECO:0007669"/>
    <property type="project" value="UniProtKB-UniRule"/>
</dbReference>
<accession>A0A4Q9V1R1</accession>
<organism evidence="13 14">
    <name type="scientific">Arcanobacterium bovis</name>
    <dbReference type="NCBI Taxonomy" id="2529275"/>
    <lineage>
        <taxon>Bacteria</taxon>
        <taxon>Bacillati</taxon>
        <taxon>Actinomycetota</taxon>
        <taxon>Actinomycetes</taxon>
        <taxon>Actinomycetales</taxon>
        <taxon>Actinomycetaceae</taxon>
        <taxon>Arcanobacterium</taxon>
    </lineage>
</organism>
<dbReference type="InterPro" id="IPR011010">
    <property type="entry name" value="DNA_brk_join_enz"/>
</dbReference>
<dbReference type="EMBL" id="SJDT01000002">
    <property type="protein sequence ID" value="TBW23054.1"/>
    <property type="molecule type" value="Genomic_DNA"/>
</dbReference>
<comment type="subunit">
    <text evidence="10">Forms a cyclic heterotetrameric complex composed of two molecules of XerC and two molecules of XerD.</text>
</comment>
<dbReference type="GO" id="GO:0051301">
    <property type="term" value="P:cell division"/>
    <property type="evidence" value="ECO:0007669"/>
    <property type="project" value="UniProtKB-KW"/>
</dbReference>
<evidence type="ECO:0000259" key="11">
    <source>
        <dbReference type="PROSITE" id="PS51898"/>
    </source>
</evidence>
<feature type="active site" evidence="10">
    <location>
        <position position="245"/>
    </location>
</feature>
<dbReference type="InterPro" id="IPR011932">
    <property type="entry name" value="Recomb_XerD"/>
</dbReference>
<dbReference type="GO" id="GO:0003677">
    <property type="term" value="F:DNA binding"/>
    <property type="evidence" value="ECO:0007669"/>
    <property type="project" value="UniProtKB-UniRule"/>
</dbReference>
<dbReference type="InterPro" id="IPR050090">
    <property type="entry name" value="Tyrosine_recombinase_XerCD"/>
</dbReference>
<keyword evidence="9 10" id="KW-0131">Cell cycle</keyword>
<dbReference type="PROSITE" id="PS51898">
    <property type="entry name" value="TYR_RECOMBINASE"/>
    <property type="match status" value="1"/>
</dbReference>
<feature type="domain" description="Tyr recombinase" evidence="11">
    <location>
        <begin position="106"/>
        <end position="290"/>
    </location>
</feature>
<dbReference type="AlphaFoldDB" id="A0A4Q9V1R1"/>
<dbReference type="InterPro" id="IPR002104">
    <property type="entry name" value="Integrase_catalytic"/>
</dbReference>
<feature type="active site" evidence="10">
    <location>
        <position position="268"/>
    </location>
</feature>
<dbReference type="NCBIfam" id="NF001399">
    <property type="entry name" value="PRK00283.1"/>
    <property type="match status" value="1"/>
</dbReference>
<keyword evidence="5 10" id="KW-0159">Chromosome partition</keyword>
<comment type="similarity">
    <text evidence="2">Belongs to the 'phage' integrase family. XerD subfamily.</text>
</comment>
<dbReference type="InterPro" id="IPR023009">
    <property type="entry name" value="Tyrosine_recombinase_XerC/XerD"/>
</dbReference>
<dbReference type="Pfam" id="PF02899">
    <property type="entry name" value="Phage_int_SAM_1"/>
    <property type="match status" value="1"/>
</dbReference>
<dbReference type="CDD" id="cd00798">
    <property type="entry name" value="INT_XerDC_C"/>
    <property type="match status" value="1"/>
</dbReference>
<gene>
    <name evidence="13" type="primary">xerD</name>
    <name evidence="10" type="synonym">xerC</name>
    <name evidence="13" type="ORF">EZJ44_03360</name>
</gene>
<dbReference type="PANTHER" id="PTHR30349">
    <property type="entry name" value="PHAGE INTEGRASE-RELATED"/>
    <property type="match status" value="1"/>
</dbReference>
<dbReference type="InterPro" id="IPR010998">
    <property type="entry name" value="Integrase_recombinase_N"/>
</dbReference>
<feature type="active site" evidence="10">
    <location>
        <position position="147"/>
    </location>
</feature>
<evidence type="ECO:0000256" key="3">
    <source>
        <dbReference type="ARBA" id="ARBA00022490"/>
    </source>
</evidence>
<evidence type="ECO:0000256" key="4">
    <source>
        <dbReference type="ARBA" id="ARBA00022618"/>
    </source>
</evidence>
<evidence type="ECO:0000256" key="1">
    <source>
        <dbReference type="ARBA" id="ARBA00004496"/>
    </source>
</evidence>
<comment type="subcellular location">
    <subcellularLocation>
        <location evidence="1 10">Cytoplasm</location>
    </subcellularLocation>
</comment>
<keyword evidence="6 10" id="KW-0229">DNA integration</keyword>
<dbReference type="NCBIfam" id="TIGR02225">
    <property type="entry name" value="recomb_XerD"/>
    <property type="match status" value="1"/>
</dbReference>
<evidence type="ECO:0000256" key="8">
    <source>
        <dbReference type="ARBA" id="ARBA00023172"/>
    </source>
</evidence>
<feature type="active site" description="O-(3'-phospho-DNA)-tyrosine intermediate" evidence="10">
    <location>
        <position position="277"/>
    </location>
</feature>
<evidence type="ECO:0000256" key="10">
    <source>
        <dbReference type="HAMAP-Rule" id="MF_01808"/>
    </source>
</evidence>
<dbReference type="PANTHER" id="PTHR30349:SF81">
    <property type="entry name" value="TYROSINE RECOMBINASE XERC"/>
    <property type="match status" value="1"/>
</dbReference>
<comment type="function">
    <text evidence="10">Site-specific tyrosine recombinase, which acts by catalyzing the cutting and rejoining of the recombining DNA molecules. The XerC-XerD complex is essential to convert dimers of the bacterial chromosome into monomers to permit their segregation at cell division. It also contributes to the segregational stability of plasmids.</text>
</comment>
<keyword evidence="8 10" id="KW-0233">DNA recombination</keyword>
<sequence length="299" mass="33005">MSQYIAHLRVERALSKHTVAAYSADLKLYLDFVHARRISSFVDVSESDVESFLEGLQTGFSGKTLSAASVNRVLASVRNFHKFLVLDGISPHNPAKDVHPPKMPSRLPKAISIAQMQKLIDATMIGDDAISLRDHALFELLYGTGARISEITALSIDDIDFDQAAIRLFGKGRKERILPLGSYALDAIKQYLVRSRPILANKGKGASAVFLNKRGQPLSRQSAWGIIQEVAQRVDITGISPHTFRHSFATHLLQGGADVRIVQEMLGHSSVTTTQIYTKVSLDTVQEVYANAHPRARHK</sequence>
<evidence type="ECO:0000313" key="14">
    <source>
        <dbReference type="Proteomes" id="UP000293036"/>
    </source>
</evidence>
<dbReference type="Gene3D" id="1.10.150.130">
    <property type="match status" value="1"/>
</dbReference>